<name>A0AAD4THG7_9MAGN</name>
<organism evidence="1 2">
    <name type="scientific">Papaver atlanticum</name>
    <dbReference type="NCBI Taxonomy" id="357466"/>
    <lineage>
        <taxon>Eukaryota</taxon>
        <taxon>Viridiplantae</taxon>
        <taxon>Streptophyta</taxon>
        <taxon>Embryophyta</taxon>
        <taxon>Tracheophyta</taxon>
        <taxon>Spermatophyta</taxon>
        <taxon>Magnoliopsida</taxon>
        <taxon>Ranunculales</taxon>
        <taxon>Papaveraceae</taxon>
        <taxon>Papaveroideae</taxon>
        <taxon>Papaver</taxon>
    </lineage>
</organism>
<accession>A0AAD4THG7</accession>
<comment type="caution">
    <text evidence="1">The sequence shown here is derived from an EMBL/GenBank/DDBJ whole genome shotgun (WGS) entry which is preliminary data.</text>
</comment>
<sequence length="188" mass="20756">MAKFASGRKLRTVYENHPKFNLSQHASALDGFSCQNRFLSSSFLYSLPTQKPSSEGAPCDARLVTCATVNPQRLQNPHIRKAWYSLCTLKAACMNDLNLRTTSPVVCISGADNSPSTAIHSFYDTPKRTTVWISFDTSRKSSESSIPEEGLNHHNFIDSNSTVGKPVVSKALLCQKGLMLQKLSEIQT</sequence>
<evidence type="ECO:0000313" key="1">
    <source>
        <dbReference type="EMBL" id="KAI3956125.1"/>
    </source>
</evidence>
<evidence type="ECO:0000313" key="2">
    <source>
        <dbReference type="Proteomes" id="UP001202328"/>
    </source>
</evidence>
<dbReference type="AlphaFoldDB" id="A0AAD4THG7"/>
<keyword evidence="2" id="KW-1185">Reference proteome</keyword>
<gene>
    <name evidence="1" type="ORF">MKW98_027439</name>
</gene>
<proteinExistence type="predicted"/>
<dbReference type="Proteomes" id="UP001202328">
    <property type="component" value="Unassembled WGS sequence"/>
</dbReference>
<protein>
    <submittedName>
        <fullName evidence="1">Uncharacterized protein</fullName>
    </submittedName>
</protein>
<dbReference type="EMBL" id="JAJJMB010001710">
    <property type="protein sequence ID" value="KAI3956125.1"/>
    <property type="molecule type" value="Genomic_DNA"/>
</dbReference>
<reference evidence="1" key="1">
    <citation type="submission" date="2022-04" db="EMBL/GenBank/DDBJ databases">
        <title>A functionally conserved STORR gene fusion in Papaver species that diverged 16.8 million years ago.</title>
        <authorList>
            <person name="Catania T."/>
        </authorList>
    </citation>
    <scope>NUCLEOTIDE SEQUENCE</scope>
    <source>
        <strain evidence="1">S-188037</strain>
    </source>
</reference>